<evidence type="ECO:0000256" key="7">
    <source>
        <dbReference type="ARBA" id="ARBA00022692"/>
    </source>
</evidence>
<dbReference type="PANTHER" id="PTHR12385">
    <property type="entry name" value="CHOLINE TRANSPORTER-LIKE (SLC FAMILY 44)"/>
    <property type="match status" value="1"/>
</dbReference>
<keyword evidence="4" id="KW-0813">Transport</keyword>
<gene>
    <name evidence="14" type="ORF">Baya_11367</name>
</gene>
<comment type="subcellular location">
    <subcellularLocation>
        <location evidence="2">Apical cell membrane</location>
    </subcellularLocation>
    <subcellularLocation>
        <location evidence="13">Cell membrane</location>
        <topology evidence="13">Multi-pass membrane protein</topology>
    </subcellularLocation>
    <subcellularLocation>
        <location evidence="1">Membrane</location>
        <topology evidence="1">Multi-pass membrane protein</topology>
    </subcellularLocation>
</comment>
<dbReference type="Pfam" id="PF04515">
    <property type="entry name" value="Choline_transpo"/>
    <property type="match status" value="1"/>
</dbReference>
<dbReference type="EMBL" id="VCAZ01000085">
    <property type="protein sequence ID" value="TSQ46657.1"/>
    <property type="molecule type" value="Genomic_DNA"/>
</dbReference>
<evidence type="ECO:0000256" key="13">
    <source>
        <dbReference type="RuleBase" id="RU368066"/>
    </source>
</evidence>
<feature type="transmembrane region" description="Helical" evidence="13">
    <location>
        <begin position="241"/>
        <end position="263"/>
    </location>
</feature>
<evidence type="ECO:0000256" key="12">
    <source>
        <dbReference type="ARBA" id="ARBA00036880"/>
    </source>
</evidence>
<reference evidence="14 15" key="1">
    <citation type="journal article" date="2019" name="Genome Biol. Evol.">
        <title>Whole-Genome Sequencing of the Giant Devil Catfish, Bagarius yarrelli.</title>
        <authorList>
            <person name="Jiang W."/>
            <person name="Lv Y."/>
            <person name="Cheng L."/>
            <person name="Yang K."/>
            <person name="Chao B."/>
            <person name="Wang X."/>
            <person name="Li Y."/>
            <person name="Pan X."/>
            <person name="You X."/>
            <person name="Zhang Y."/>
            <person name="Yang J."/>
            <person name="Li J."/>
            <person name="Zhang X."/>
            <person name="Liu S."/>
            <person name="Sun C."/>
            <person name="Yang J."/>
            <person name="Shi Q."/>
        </authorList>
    </citation>
    <scope>NUCLEOTIDE SEQUENCE [LARGE SCALE GENOMIC DNA]</scope>
    <source>
        <strain evidence="14">JWS20170419001</strain>
        <tissue evidence="14">Muscle</tissue>
    </source>
</reference>
<dbReference type="AlphaFoldDB" id="A0A556V008"/>
<comment type="function">
    <text evidence="13">Choline transporter.</text>
</comment>
<evidence type="ECO:0000256" key="1">
    <source>
        <dbReference type="ARBA" id="ARBA00004141"/>
    </source>
</evidence>
<evidence type="ECO:0000256" key="3">
    <source>
        <dbReference type="ARBA" id="ARBA00007168"/>
    </source>
</evidence>
<comment type="catalytic activity">
    <reaction evidence="11">
        <text>choline(out) + n H(+)(in) = choline(in) + n H(+)(out)</text>
        <dbReference type="Rhea" id="RHEA:75463"/>
        <dbReference type="ChEBI" id="CHEBI:15354"/>
        <dbReference type="ChEBI" id="CHEBI:15378"/>
    </reaction>
</comment>
<evidence type="ECO:0000256" key="11">
    <source>
        <dbReference type="ARBA" id="ARBA00035093"/>
    </source>
</evidence>
<comment type="caution">
    <text evidence="13">Lacks conserved residue(s) required for the propagation of feature annotation.</text>
</comment>
<feature type="transmembrane region" description="Helical" evidence="13">
    <location>
        <begin position="306"/>
        <end position="330"/>
    </location>
</feature>
<evidence type="ECO:0000256" key="9">
    <source>
        <dbReference type="ARBA" id="ARBA00023136"/>
    </source>
</evidence>
<proteinExistence type="inferred from homology"/>
<comment type="catalytic activity">
    <reaction evidence="12">
        <text>thiamine diphosphate(out) = thiamine diphosphate(in)</text>
        <dbReference type="Rhea" id="RHEA:75471"/>
        <dbReference type="ChEBI" id="CHEBI:58937"/>
    </reaction>
</comment>
<keyword evidence="15" id="KW-1185">Reference proteome</keyword>
<evidence type="ECO:0000313" key="15">
    <source>
        <dbReference type="Proteomes" id="UP000319801"/>
    </source>
</evidence>
<dbReference type="OrthoDB" id="8895554at2759"/>
<keyword evidence="10" id="KW-0325">Glycoprotein</keyword>
<organism evidence="14 15">
    <name type="scientific">Bagarius yarrelli</name>
    <name type="common">Goonch</name>
    <name type="synonym">Bagrus yarrelli</name>
    <dbReference type="NCBI Taxonomy" id="175774"/>
    <lineage>
        <taxon>Eukaryota</taxon>
        <taxon>Metazoa</taxon>
        <taxon>Chordata</taxon>
        <taxon>Craniata</taxon>
        <taxon>Vertebrata</taxon>
        <taxon>Euteleostomi</taxon>
        <taxon>Actinopterygii</taxon>
        <taxon>Neopterygii</taxon>
        <taxon>Teleostei</taxon>
        <taxon>Ostariophysi</taxon>
        <taxon>Siluriformes</taxon>
        <taxon>Sisoridae</taxon>
        <taxon>Sisorinae</taxon>
        <taxon>Bagarius</taxon>
    </lineage>
</organism>
<evidence type="ECO:0000256" key="8">
    <source>
        <dbReference type="ARBA" id="ARBA00022989"/>
    </source>
</evidence>
<evidence type="ECO:0000256" key="5">
    <source>
        <dbReference type="ARBA" id="ARBA00022449"/>
    </source>
</evidence>
<evidence type="ECO:0000256" key="4">
    <source>
        <dbReference type="ARBA" id="ARBA00022448"/>
    </source>
</evidence>
<feature type="transmembrane region" description="Helical" evidence="13">
    <location>
        <begin position="137"/>
        <end position="159"/>
    </location>
</feature>
<name>A0A556V008_BAGYA</name>
<dbReference type="GO" id="GO:0090422">
    <property type="term" value="F:thiamine pyrophosphate transmembrane transporter activity"/>
    <property type="evidence" value="ECO:0007669"/>
    <property type="project" value="TreeGrafter"/>
</dbReference>
<dbReference type="Proteomes" id="UP000319801">
    <property type="component" value="Unassembled WGS sequence"/>
</dbReference>
<protein>
    <recommendedName>
        <fullName evidence="13">Choline transporter-like protein</fullName>
    </recommendedName>
</protein>
<comment type="caution">
    <text evidence="14">The sequence shown here is derived from an EMBL/GenBank/DDBJ whole genome shotgun (WGS) entry which is preliminary data.</text>
</comment>
<evidence type="ECO:0000313" key="14">
    <source>
        <dbReference type="EMBL" id="TSQ46657.1"/>
    </source>
</evidence>
<dbReference type="GO" id="GO:0015871">
    <property type="term" value="P:choline transport"/>
    <property type="evidence" value="ECO:0007669"/>
    <property type="project" value="TreeGrafter"/>
</dbReference>
<evidence type="ECO:0000256" key="6">
    <source>
        <dbReference type="ARBA" id="ARBA00022475"/>
    </source>
</evidence>
<keyword evidence="7 13" id="KW-0812">Transmembrane</keyword>
<feature type="transmembrane region" description="Helical" evidence="13">
    <location>
        <begin position="94"/>
        <end position="117"/>
    </location>
</feature>
<evidence type="ECO:0000256" key="2">
    <source>
        <dbReference type="ARBA" id="ARBA00004221"/>
    </source>
</evidence>
<keyword evidence="5" id="KW-0050">Antiport</keyword>
<dbReference type="GO" id="GO:0016324">
    <property type="term" value="C:apical plasma membrane"/>
    <property type="evidence" value="ECO:0007669"/>
    <property type="project" value="UniProtKB-SubCell"/>
</dbReference>
<feature type="transmembrane region" description="Helical" evidence="13">
    <location>
        <begin position="275"/>
        <end position="294"/>
    </location>
</feature>
<keyword evidence="9 13" id="KW-0472">Membrane</keyword>
<feature type="transmembrane region" description="Helical" evidence="13">
    <location>
        <begin position="198"/>
        <end position="221"/>
    </location>
</feature>
<accession>A0A556V008</accession>
<sequence>MLCESNGHISHVGCSVSWSIWYSCYSFFNTADVGFLTIRAHNGIIKGVVKVSALSVLGIYQSNEEYQKHMNSQLKFGDLNSQSKFSDYLKVKEILLACLVILVLLEFILLMLFVSFVRRGLVTVMEMMGQCSNAIGVMLSTMAYPLITFLLVTLCVTFCTTFKETDHGTCPVRCVFSKYDDEDVFIQKYEQHLQAYNCLVSLWCLHFIIALGQCALARTFSTYYWTLSKPHNIGQSVLTKALFHTLGYHTGTMAFGAVFLTLFQGVRIVLEYLRDVSRGVLAYCFFSGVIAVPADTFQAESVVMVGAYFIAQGCFSLYSMAVDTFTFCVMDDLERNDGTLQRPYMSKSMMQILQKRQEPFNAAGVL</sequence>
<dbReference type="GO" id="GO:0015297">
    <property type="term" value="F:antiporter activity"/>
    <property type="evidence" value="ECO:0007669"/>
    <property type="project" value="UniProtKB-KW"/>
</dbReference>
<keyword evidence="8 13" id="KW-1133">Transmembrane helix</keyword>
<dbReference type="InterPro" id="IPR007603">
    <property type="entry name" value="Choline_transptr-like"/>
</dbReference>
<evidence type="ECO:0000256" key="10">
    <source>
        <dbReference type="ARBA" id="ARBA00023180"/>
    </source>
</evidence>
<keyword evidence="6" id="KW-1003">Cell membrane</keyword>
<comment type="similarity">
    <text evidence="3 13">Belongs to the CTL (choline transporter-like) family.</text>
</comment>
<dbReference type="PANTHER" id="PTHR12385:SF37">
    <property type="entry name" value="CHOLINE TRANSPORTER-LIKE PROTEIN 4"/>
    <property type="match status" value="1"/>
</dbReference>